<feature type="domain" description="HTH OST-type" evidence="1">
    <location>
        <begin position="6"/>
        <end position="80"/>
    </location>
</feature>
<dbReference type="EMBL" id="JABFTP020000186">
    <property type="protein sequence ID" value="KAL3290276.1"/>
    <property type="molecule type" value="Genomic_DNA"/>
</dbReference>
<dbReference type="Gene3D" id="3.30.420.610">
    <property type="entry name" value="LOTUS domain-like"/>
    <property type="match status" value="1"/>
</dbReference>
<comment type="caution">
    <text evidence="2">The sequence shown here is derived from an EMBL/GenBank/DDBJ whole genome shotgun (WGS) entry which is preliminary data.</text>
</comment>
<dbReference type="Proteomes" id="UP001516400">
    <property type="component" value="Unassembled WGS sequence"/>
</dbReference>
<proteinExistence type="predicted"/>
<dbReference type="PROSITE" id="PS51644">
    <property type="entry name" value="HTH_OST"/>
    <property type="match status" value="1"/>
</dbReference>
<accession>A0ABD2PI76</accession>
<evidence type="ECO:0000259" key="1">
    <source>
        <dbReference type="PROSITE" id="PS51644"/>
    </source>
</evidence>
<dbReference type="InterPro" id="IPR025605">
    <property type="entry name" value="OST-HTH/LOTUS_dom"/>
</dbReference>
<reference evidence="2 3" key="1">
    <citation type="journal article" date="2021" name="BMC Biol.">
        <title>Horizontally acquired antibacterial genes associated with adaptive radiation of ladybird beetles.</title>
        <authorList>
            <person name="Li H.S."/>
            <person name="Tang X.F."/>
            <person name="Huang Y.H."/>
            <person name="Xu Z.Y."/>
            <person name="Chen M.L."/>
            <person name="Du X.Y."/>
            <person name="Qiu B.Y."/>
            <person name="Chen P.T."/>
            <person name="Zhang W."/>
            <person name="Slipinski A."/>
            <person name="Escalona H.E."/>
            <person name="Waterhouse R.M."/>
            <person name="Zwick A."/>
            <person name="Pang H."/>
        </authorList>
    </citation>
    <scope>NUCLEOTIDE SEQUENCE [LARGE SCALE GENOMIC DNA]</scope>
    <source>
        <strain evidence="2">SYSU2018</strain>
    </source>
</reference>
<protein>
    <recommendedName>
        <fullName evidence="1">HTH OST-type domain-containing protein</fullName>
    </recommendedName>
</protein>
<evidence type="ECO:0000313" key="3">
    <source>
        <dbReference type="Proteomes" id="UP001516400"/>
    </source>
</evidence>
<sequence>MYSTNEEKEIASIIVSCITSYGQNGIPLNEIQEEFEFLCGYPIPYKKFGCESVKSFLITLPHIYILKDEFNNDIVIEQSPKSTHIKNMIKKQKPRTKENLIIH</sequence>
<gene>
    <name evidence="2" type="ORF">HHI36_023624</name>
</gene>
<dbReference type="Pfam" id="PF12872">
    <property type="entry name" value="OST-HTH"/>
    <property type="match status" value="1"/>
</dbReference>
<evidence type="ECO:0000313" key="2">
    <source>
        <dbReference type="EMBL" id="KAL3290276.1"/>
    </source>
</evidence>
<dbReference type="InterPro" id="IPR041966">
    <property type="entry name" value="LOTUS-like"/>
</dbReference>
<keyword evidence="3" id="KW-1185">Reference proteome</keyword>
<dbReference type="AlphaFoldDB" id="A0ABD2PI76"/>
<organism evidence="2 3">
    <name type="scientific">Cryptolaemus montrouzieri</name>
    <dbReference type="NCBI Taxonomy" id="559131"/>
    <lineage>
        <taxon>Eukaryota</taxon>
        <taxon>Metazoa</taxon>
        <taxon>Ecdysozoa</taxon>
        <taxon>Arthropoda</taxon>
        <taxon>Hexapoda</taxon>
        <taxon>Insecta</taxon>
        <taxon>Pterygota</taxon>
        <taxon>Neoptera</taxon>
        <taxon>Endopterygota</taxon>
        <taxon>Coleoptera</taxon>
        <taxon>Polyphaga</taxon>
        <taxon>Cucujiformia</taxon>
        <taxon>Coccinelloidea</taxon>
        <taxon>Coccinellidae</taxon>
        <taxon>Scymninae</taxon>
        <taxon>Scymnini</taxon>
        <taxon>Cryptolaemus</taxon>
    </lineage>
</organism>
<name>A0ABD2PI76_9CUCU</name>